<feature type="transmembrane region" description="Helical" evidence="1">
    <location>
        <begin position="21"/>
        <end position="43"/>
    </location>
</feature>
<keyword evidence="1" id="KW-1133">Transmembrane helix</keyword>
<dbReference type="RefSeq" id="WP_011951463.1">
    <property type="nucleotide sequence ID" value="NZ_CP059319.1"/>
</dbReference>
<evidence type="ECO:0000313" key="2">
    <source>
        <dbReference type="EMBL" id="QTH22977.1"/>
    </source>
</evidence>
<accession>A0A975HF39</accession>
<organism evidence="2 3">
    <name type="scientific">Rhizorhabdus wittichii</name>
    <dbReference type="NCBI Taxonomy" id="160791"/>
    <lineage>
        <taxon>Bacteria</taxon>
        <taxon>Pseudomonadati</taxon>
        <taxon>Pseudomonadota</taxon>
        <taxon>Alphaproteobacteria</taxon>
        <taxon>Sphingomonadales</taxon>
        <taxon>Sphingomonadaceae</taxon>
        <taxon>Rhizorhabdus</taxon>
    </lineage>
</organism>
<keyword evidence="1" id="KW-0472">Membrane</keyword>
<dbReference type="InterPro" id="IPR007047">
    <property type="entry name" value="Flp_Fap"/>
</dbReference>
<sequence>MGKDRRHVPFRALARDCRGATAVEYGLILSLIFMAIMGAVASLGSSVQSRWNDIAERVTSI</sequence>
<protein>
    <submittedName>
        <fullName evidence="2">Flp family type IVb pilin</fullName>
    </submittedName>
</protein>
<gene>
    <name evidence="2" type="ORF">HRJ34_05535</name>
</gene>
<name>A0A975HF39_9SPHN</name>
<proteinExistence type="predicted"/>
<evidence type="ECO:0000256" key="1">
    <source>
        <dbReference type="SAM" id="Phobius"/>
    </source>
</evidence>
<dbReference type="AlphaFoldDB" id="A0A975HF39"/>
<keyword evidence="1" id="KW-0812">Transmembrane</keyword>
<dbReference type="Pfam" id="PF04964">
    <property type="entry name" value="Flp_Fap"/>
    <property type="match status" value="1"/>
</dbReference>
<reference evidence="2" key="2">
    <citation type="submission" date="2021-04" db="EMBL/GenBank/DDBJ databases">
        <title>Isolation and genomic analysis of the ibuprofen-degrading bacterium Sphingomonas strain MPO218.</title>
        <authorList>
            <person name="Aulestia M."/>
            <person name="Flores A."/>
            <person name="Mangas E.L."/>
            <person name="Perez-Pulido A.J."/>
            <person name="Santero E."/>
            <person name="Camacho E.M."/>
        </authorList>
    </citation>
    <scope>NUCLEOTIDE SEQUENCE</scope>
    <source>
        <strain evidence="2">MPO218</strain>
    </source>
</reference>
<dbReference type="OMA" id="WNNVATE"/>
<dbReference type="Proteomes" id="UP000664914">
    <property type="component" value="Chromosome"/>
</dbReference>
<evidence type="ECO:0000313" key="3">
    <source>
        <dbReference type="Proteomes" id="UP000664914"/>
    </source>
</evidence>
<reference evidence="2" key="1">
    <citation type="submission" date="2020-07" db="EMBL/GenBank/DDBJ databases">
        <authorList>
            <person name="Camacho E."/>
        </authorList>
    </citation>
    <scope>NUCLEOTIDE SEQUENCE</scope>
    <source>
        <strain evidence="2">MPO218</strain>
    </source>
</reference>
<dbReference type="EMBL" id="CP059319">
    <property type="protein sequence ID" value="QTH22977.1"/>
    <property type="molecule type" value="Genomic_DNA"/>
</dbReference>